<comment type="catalytic activity">
    <reaction evidence="8">
        <text>L-homoserine + ATP = O-phospho-L-homoserine + ADP + H(+)</text>
        <dbReference type="Rhea" id="RHEA:13985"/>
        <dbReference type="ChEBI" id="CHEBI:15378"/>
        <dbReference type="ChEBI" id="CHEBI:30616"/>
        <dbReference type="ChEBI" id="CHEBI:57476"/>
        <dbReference type="ChEBI" id="CHEBI:57590"/>
        <dbReference type="ChEBI" id="CHEBI:456216"/>
        <dbReference type="EC" id="2.7.1.39"/>
    </reaction>
</comment>
<evidence type="ECO:0000256" key="6">
    <source>
        <dbReference type="ARBA" id="ARBA00022840"/>
    </source>
</evidence>
<dbReference type="PANTHER" id="PTHR21064">
    <property type="entry name" value="AMINOGLYCOSIDE PHOSPHOTRANSFERASE DOMAIN-CONTAINING PROTEIN-RELATED"/>
    <property type="match status" value="1"/>
</dbReference>
<keyword evidence="1 8" id="KW-0028">Amino-acid biosynthesis</keyword>
<dbReference type="SUPFAM" id="SSF56112">
    <property type="entry name" value="Protein kinase-like (PK-like)"/>
    <property type="match status" value="1"/>
</dbReference>
<dbReference type="InterPro" id="IPR002575">
    <property type="entry name" value="Aminoglycoside_PTrfase"/>
</dbReference>
<evidence type="ECO:0000256" key="4">
    <source>
        <dbReference type="ARBA" id="ARBA00022741"/>
    </source>
</evidence>
<protein>
    <recommendedName>
        <fullName evidence="8 9">Homoserine kinase</fullName>
        <shortName evidence="8">HK</shortName>
        <shortName evidence="8">HSK</shortName>
        <ecNumber evidence="8 9">2.7.1.39</ecNumber>
    </recommendedName>
</protein>
<dbReference type="Gene3D" id="3.90.1200.10">
    <property type="match status" value="1"/>
</dbReference>
<dbReference type="InterPro" id="IPR050249">
    <property type="entry name" value="Pseudomonas-type_ThrB"/>
</dbReference>
<comment type="similarity">
    <text evidence="7 8">Belongs to the pseudomonas-type ThrB family.</text>
</comment>
<dbReference type="NCBIfam" id="TIGR00938">
    <property type="entry name" value="thrB_alt"/>
    <property type="match status" value="1"/>
</dbReference>
<feature type="domain" description="Aminoglycoside phosphotransferase" evidence="10">
    <location>
        <begin position="28"/>
        <end position="254"/>
    </location>
</feature>
<dbReference type="STRING" id="489703.SAMN04488038_105237"/>
<comment type="pathway">
    <text evidence="8">Amino-acid biosynthesis; L-threonine biosynthesis; L-threonine from L-aspartate: step 4/5.</text>
</comment>
<evidence type="ECO:0000256" key="3">
    <source>
        <dbReference type="ARBA" id="ARBA00022697"/>
    </source>
</evidence>
<accession>A0A1H9F3C1</accession>
<evidence type="ECO:0000259" key="10">
    <source>
        <dbReference type="Pfam" id="PF01636"/>
    </source>
</evidence>
<dbReference type="InterPro" id="IPR005280">
    <property type="entry name" value="Homoserine_kinase_II"/>
</dbReference>
<sequence length="313" mass="35755">MSVFTKVSHAQLRKFLKQYPVGPLIGFQGIGEGVENTNYFVDTEDGRWVLTLFERLNYADLPFFLGLMDHLASRGFPSAMPARTHEGGNLTTLNHKPAALVRRLTGQSVLFPNLEQCRQVGRALGELHIDAKSYSGHCDNSRGALWREQTGRLLSRKTRDAGIRKLIDDELAVQMSIDLTSLPQGVIHADLFRDNVLFVDDRLTGVIDFYYACNDSLLYDLAVTVNDWCFEVDGTLNPARWEAMVGAYRSRREFTEAERSAWPLVLRAAALRFWLSRLYDWTFPREGDVVHIKDPDQYRRILLRHREQAPPAL</sequence>
<evidence type="ECO:0000256" key="8">
    <source>
        <dbReference type="HAMAP-Rule" id="MF_00301"/>
    </source>
</evidence>
<dbReference type="Gene3D" id="3.30.200.20">
    <property type="entry name" value="Phosphorylase Kinase, domain 1"/>
    <property type="match status" value="1"/>
</dbReference>
<evidence type="ECO:0000256" key="5">
    <source>
        <dbReference type="ARBA" id="ARBA00022777"/>
    </source>
</evidence>
<evidence type="ECO:0000313" key="12">
    <source>
        <dbReference type="Proteomes" id="UP000199233"/>
    </source>
</evidence>
<evidence type="ECO:0000256" key="1">
    <source>
        <dbReference type="ARBA" id="ARBA00022605"/>
    </source>
</evidence>
<dbReference type="PANTHER" id="PTHR21064:SF6">
    <property type="entry name" value="AMINOGLYCOSIDE PHOSPHOTRANSFERASE DOMAIN-CONTAINING PROTEIN"/>
    <property type="match status" value="1"/>
</dbReference>
<dbReference type="RefSeq" id="WP_093284401.1">
    <property type="nucleotide sequence ID" value="NZ_FOFS01000005.1"/>
</dbReference>
<dbReference type="AlphaFoldDB" id="A0A1H9F3C1"/>
<keyword evidence="12" id="KW-1185">Reference proteome</keyword>
<evidence type="ECO:0000256" key="9">
    <source>
        <dbReference type="NCBIfam" id="TIGR00938"/>
    </source>
</evidence>
<evidence type="ECO:0000256" key="7">
    <source>
        <dbReference type="ARBA" id="ARBA00038240"/>
    </source>
</evidence>
<dbReference type="EMBL" id="FOFS01000005">
    <property type="protein sequence ID" value="SEQ32405.1"/>
    <property type="molecule type" value="Genomic_DNA"/>
</dbReference>
<keyword evidence="5 8" id="KW-0418">Kinase</keyword>
<dbReference type="CDD" id="cd05153">
    <property type="entry name" value="HomoserineK_II"/>
    <property type="match status" value="1"/>
</dbReference>
<dbReference type="GO" id="GO:0005524">
    <property type="term" value="F:ATP binding"/>
    <property type="evidence" value="ECO:0007669"/>
    <property type="project" value="UniProtKB-KW"/>
</dbReference>
<proteinExistence type="inferred from homology"/>
<gene>
    <name evidence="8" type="primary">thrB</name>
    <name evidence="11" type="ORF">SAMN04488038_105237</name>
</gene>
<dbReference type="OrthoDB" id="9777460at2"/>
<dbReference type="NCBIfam" id="NF003558">
    <property type="entry name" value="PRK05231.1"/>
    <property type="match status" value="1"/>
</dbReference>
<reference evidence="11 12" key="1">
    <citation type="submission" date="2016-10" db="EMBL/GenBank/DDBJ databases">
        <authorList>
            <person name="de Groot N.N."/>
        </authorList>
    </citation>
    <scope>NUCLEOTIDE SEQUENCE [LARGE SCALE GENOMIC DNA]</scope>
    <source>
        <strain evidence="11 12">DSM 25927</strain>
    </source>
</reference>
<keyword evidence="2 8" id="KW-0808">Transferase</keyword>
<name>A0A1H9F3C1_9GAMM</name>
<dbReference type="Pfam" id="PF01636">
    <property type="entry name" value="APH"/>
    <property type="match status" value="1"/>
</dbReference>
<dbReference type="HAMAP" id="MF_00301">
    <property type="entry name" value="Homoser_kinase_2"/>
    <property type="match status" value="1"/>
</dbReference>
<dbReference type="Proteomes" id="UP000199233">
    <property type="component" value="Unassembled WGS sequence"/>
</dbReference>
<dbReference type="GO" id="GO:0009088">
    <property type="term" value="P:threonine biosynthetic process"/>
    <property type="evidence" value="ECO:0007669"/>
    <property type="project" value="UniProtKB-UniRule"/>
</dbReference>
<organism evidence="11 12">
    <name type="scientific">Solimonas aquatica</name>
    <dbReference type="NCBI Taxonomy" id="489703"/>
    <lineage>
        <taxon>Bacteria</taxon>
        <taxon>Pseudomonadati</taxon>
        <taxon>Pseudomonadota</taxon>
        <taxon>Gammaproteobacteria</taxon>
        <taxon>Nevskiales</taxon>
        <taxon>Nevskiaceae</taxon>
        <taxon>Solimonas</taxon>
    </lineage>
</organism>
<keyword evidence="4 8" id="KW-0547">Nucleotide-binding</keyword>
<evidence type="ECO:0000313" key="11">
    <source>
        <dbReference type="EMBL" id="SEQ32405.1"/>
    </source>
</evidence>
<dbReference type="GO" id="GO:0004413">
    <property type="term" value="F:homoserine kinase activity"/>
    <property type="evidence" value="ECO:0007669"/>
    <property type="project" value="UniProtKB-UniRule"/>
</dbReference>
<dbReference type="InterPro" id="IPR011009">
    <property type="entry name" value="Kinase-like_dom_sf"/>
</dbReference>
<keyword evidence="6 8" id="KW-0067">ATP-binding</keyword>
<keyword evidence="3 8" id="KW-0791">Threonine biosynthesis</keyword>
<evidence type="ECO:0000256" key="2">
    <source>
        <dbReference type="ARBA" id="ARBA00022679"/>
    </source>
</evidence>
<dbReference type="EC" id="2.7.1.39" evidence="8 9"/>
<dbReference type="UniPathway" id="UPA00050">
    <property type="reaction ID" value="UER00064"/>
</dbReference>